<name>A0A0A9F1G9_ARUDO</name>
<proteinExistence type="predicted"/>
<dbReference type="EMBL" id="GBRH01191739">
    <property type="protein sequence ID" value="JAE06157.1"/>
    <property type="molecule type" value="Transcribed_RNA"/>
</dbReference>
<evidence type="ECO:0000313" key="1">
    <source>
        <dbReference type="EMBL" id="JAE06157.1"/>
    </source>
</evidence>
<reference evidence="1" key="1">
    <citation type="submission" date="2014-09" db="EMBL/GenBank/DDBJ databases">
        <authorList>
            <person name="Magalhaes I.L.F."/>
            <person name="Oliveira U."/>
            <person name="Santos F.R."/>
            <person name="Vidigal T.H.D.A."/>
            <person name="Brescovit A.D."/>
            <person name="Santos A.J."/>
        </authorList>
    </citation>
    <scope>NUCLEOTIDE SEQUENCE</scope>
    <source>
        <tissue evidence="1">Shoot tissue taken approximately 20 cm above the soil surface</tissue>
    </source>
</reference>
<accession>A0A0A9F1G9</accession>
<dbReference type="AlphaFoldDB" id="A0A0A9F1G9"/>
<protein>
    <submittedName>
        <fullName evidence="1">Uncharacterized protein</fullName>
    </submittedName>
</protein>
<reference evidence="1" key="2">
    <citation type="journal article" date="2015" name="Data Brief">
        <title>Shoot transcriptome of the giant reed, Arundo donax.</title>
        <authorList>
            <person name="Barrero R.A."/>
            <person name="Guerrero F.D."/>
            <person name="Moolhuijzen P."/>
            <person name="Goolsby J.A."/>
            <person name="Tidwell J."/>
            <person name="Bellgard S.E."/>
            <person name="Bellgard M.I."/>
        </authorList>
    </citation>
    <scope>NUCLEOTIDE SEQUENCE</scope>
    <source>
        <tissue evidence="1">Shoot tissue taken approximately 20 cm above the soil surface</tissue>
    </source>
</reference>
<organism evidence="1">
    <name type="scientific">Arundo donax</name>
    <name type="common">Giant reed</name>
    <name type="synonym">Donax arundinaceus</name>
    <dbReference type="NCBI Taxonomy" id="35708"/>
    <lineage>
        <taxon>Eukaryota</taxon>
        <taxon>Viridiplantae</taxon>
        <taxon>Streptophyta</taxon>
        <taxon>Embryophyta</taxon>
        <taxon>Tracheophyta</taxon>
        <taxon>Spermatophyta</taxon>
        <taxon>Magnoliopsida</taxon>
        <taxon>Liliopsida</taxon>
        <taxon>Poales</taxon>
        <taxon>Poaceae</taxon>
        <taxon>PACMAD clade</taxon>
        <taxon>Arundinoideae</taxon>
        <taxon>Arundineae</taxon>
        <taxon>Arundo</taxon>
    </lineage>
</organism>
<sequence>MQCAGLFVARVDRRWTLCTRSKI</sequence>